<dbReference type="SUPFAM" id="SSF47616">
    <property type="entry name" value="GST C-terminal domain-like"/>
    <property type="match status" value="1"/>
</dbReference>
<organism evidence="3 4">
    <name type="scientific">Noviherbaspirillum autotrophicum</name>
    <dbReference type="NCBI Taxonomy" id="709839"/>
    <lineage>
        <taxon>Bacteria</taxon>
        <taxon>Pseudomonadati</taxon>
        <taxon>Pseudomonadota</taxon>
        <taxon>Betaproteobacteria</taxon>
        <taxon>Burkholderiales</taxon>
        <taxon>Oxalobacteraceae</taxon>
        <taxon>Noviherbaspirillum</taxon>
    </lineage>
</organism>
<evidence type="ECO:0000259" key="2">
    <source>
        <dbReference type="PROSITE" id="PS50405"/>
    </source>
</evidence>
<reference evidence="3 4" key="1">
    <citation type="submission" date="2014-12" db="EMBL/GenBank/DDBJ databases">
        <title>Denitrispirillum autotrophicum gen. nov., sp. nov., Denitrifying, Facultatively Autotrophic Bacteria Isolated from Rice Paddy Soil.</title>
        <authorList>
            <person name="Ishii S."/>
            <person name="Ashida N."/>
            <person name="Ohno H."/>
            <person name="Otsuka S."/>
            <person name="Yokota A."/>
            <person name="Senoo K."/>
        </authorList>
    </citation>
    <scope>NUCLEOTIDE SEQUENCE [LARGE SCALE GENOMIC DNA]</scope>
    <source>
        <strain evidence="3 4">TSA66</strain>
    </source>
</reference>
<dbReference type="FunFam" id="3.40.30.10:FF:000046">
    <property type="entry name" value="GSH-dependent disulfide bond oxidoreductase"/>
    <property type="match status" value="1"/>
</dbReference>
<dbReference type="GO" id="GO:0016740">
    <property type="term" value="F:transferase activity"/>
    <property type="evidence" value="ECO:0007669"/>
    <property type="project" value="UniProtKB-KW"/>
</dbReference>
<dbReference type="Gene3D" id="1.20.1050.10">
    <property type="match status" value="1"/>
</dbReference>
<dbReference type="InterPro" id="IPR004046">
    <property type="entry name" value="GST_C"/>
</dbReference>
<dbReference type="PROSITE" id="PS50404">
    <property type="entry name" value="GST_NTER"/>
    <property type="match status" value="1"/>
</dbReference>
<dbReference type="InterPro" id="IPR010987">
    <property type="entry name" value="Glutathione-S-Trfase_C-like"/>
</dbReference>
<dbReference type="PROSITE" id="PS50405">
    <property type="entry name" value="GST_CTER"/>
    <property type="match status" value="1"/>
</dbReference>
<dbReference type="Proteomes" id="UP000031572">
    <property type="component" value="Unassembled WGS sequence"/>
</dbReference>
<evidence type="ECO:0000313" key="4">
    <source>
        <dbReference type="Proteomes" id="UP000031572"/>
    </source>
</evidence>
<feature type="domain" description="GST C-terminal" evidence="2">
    <location>
        <begin position="89"/>
        <end position="212"/>
    </location>
</feature>
<dbReference type="InterPro" id="IPR040079">
    <property type="entry name" value="Glutathione_S-Trfase"/>
</dbReference>
<dbReference type="CDD" id="cd10291">
    <property type="entry name" value="GST_C_YfcG_like"/>
    <property type="match status" value="1"/>
</dbReference>
<dbReference type="SFLD" id="SFLDG01151">
    <property type="entry name" value="Main.2:_Nu-like"/>
    <property type="match status" value="1"/>
</dbReference>
<dbReference type="InterPro" id="IPR036282">
    <property type="entry name" value="Glutathione-S-Trfase_C_sf"/>
</dbReference>
<dbReference type="CDD" id="cd03048">
    <property type="entry name" value="GST_N_Ure2p_like"/>
    <property type="match status" value="1"/>
</dbReference>
<dbReference type="InterPro" id="IPR036249">
    <property type="entry name" value="Thioredoxin-like_sf"/>
</dbReference>
<keyword evidence="3" id="KW-0808">Transferase</keyword>
<dbReference type="Gene3D" id="3.40.30.10">
    <property type="entry name" value="Glutaredoxin"/>
    <property type="match status" value="1"/>
</dbReference>
<dbReference type="Pfam" id="PF00043">
    <property type="entry name" value="GST_C"/>
    <property type="match status" value="1"/>
</dbReference>
<sequence length="230" mass="25858">MIDVYTAATPNGHKIHIMLEECGLPYRVHPINIGEGDQFKPEFLAISPNNKIPAIVDADGPDGKPISLFESGAILVYLASKAGKFLGDTDRQKFVTLQWLMFQMGGVGPMLGQAHHFRIYAPEKIEYAVNRYTNEAKRLYGVIDKQLSNNAYLAGDEYTIADIATFPWLRSWKNQGVELAEFPNVKRWFDELSERPAVKRGVEVLASAQKPLTDDKAREMLFGKAQYAKH</sequence>
<comment type="caution">
    <text evidence="3">The sequence shown here is derived from an EMBL/GenBank/DDBJ whole genome shotgun (WGS) entry which is preliminary data.</text>
</comment>
<dbReference type="PANTHER" id="PTHR44051:SF19">
    <property type="entry name" value="DISULFIDE-BOND OXIDOREDUCTASE YFCG"/>
    <property type="match status" value="1"/>
</dbReference>
<dbReference type="AlphaFoldDB" id="A0A0C1YPW0"/>
<dbReference type="SUPFAM" id="SSF52833">
    <property type="entry name" value="Thioredoxin-like"/>
    <property type="match status" value="1"/>
</dbReference>
<evidence type="ECO:0000259" key="1">
    <source>
        <dbReference type="PROSITE" id="PS50404"/>
    </source>
</evidence>
<protein>
    <submittedName>
        <fullName evidence="3">Glutathione S-transferase</fullName>
    </submittedName>
</protein>
<name>A0A0C1YPW0_9BURK</name>
<dbReference type="InterPro" id="IPR004045">
    <property type="entry name" value="Glutathione_S-Trfase_N"/>
</dbReference>
<gene>
    <name evidence="3" type="ORF">TSA66_20270</name>
</gene>
<dbReference type="OrthoDB" id="81087at2"/>
<dbReference type="EMBL" id="JWJG01000028">
    <property type="protein sequence ID" value="KIF82632.1"/>
    <property type="molecule type" value="Genomic_DNA"/>
</dbReference>
<dbReference type="STRING" id="709839.TSA66_20270"/>
<feature type="domain" description="GST N-terminal" evidence="1">
    <location>
        <begin position="1"/>
        <end position="86"/>
    </location>
</feature>
<dbReference type="RefSeq" id="WP_040041309.1">
    <property type="nucleotide sequence ID" value="NZ_JWJG01000028.1"/>
</dbReference>
<accession>A0A0C1YPW0</accession>
<keyword evidence="4" id="KW-1185">Reference proteome</keyword>
<dbReference type="SFLD" id="SFLDS00019">
    <property type="entry name" value="Glutathione_Transferase_(cytos"/>
    <property type="match status" value="1"/>
</dbReference>
<dbReference type="Pfam" id="PF13409">
    <property type="entry name" value="GST_N_2"/>
    <property type="match status" value="1"/>
</dbReference>
<dbReference type="PANTHER" id="PTHR44051">
    <property type="entry name" value="GLUTATHIONE S-TRANSFERASE-RELATED"/>
    <property type="match status" value="1"/>
</dbReference>
<proteinExistence type="predicted"/>
<evidence type="ECO:0000313" key="3">
    <source>
        <dbReference type="EMBL" id="KIF82632.1"/>
    </source>
</evidence>
<dbReference type="SFLD" id="SFLDG00358">
    <property type="entry name" value="Main_(cytGST)"/>
    <property type="match status" value="1"/>
</dbReference>